<evidence type="ECO:0000313" key="2">
    <source>
        <dbReference type="Proteomes" id="UP001060085"/>
    </source>
</evidence>
<reference evidence="2" key="1">
    <citation type="journal article" date="2023" name="Nat. Plants">
        <title>Single-cell RNA sequencing provides a high-resolution roadmap for understanding the multicellular compartmentation of specialized metabolism.</title>
        <authorList>
            <person name="Sun S."/>
            <person name="Shen X."/>
            <person name="Li Y."/>
            <person name="Li Y."/>
            <person name="Wang S."/>
            <person name="Li R."/>
            <person name="Zhang H."/>
            <person name="Shen G."/>
            <person name="Guo B."/>
            <person name="Wei J."/>
            <person name="Xu J."/>
            <person name="St-Pierre B."/>
            <person name="Chen S."/>
            <person name="Sun C."/>
        </authorList>
    </citation>
    <scope>NUCLEOTIDE SEQUENCE [LARGE SCALE GENOMIC DNA]</scope>
</reference>
<comment type="caution">
    <text evidence="1">The sequence shown here is derived from an EMBL/GenBank/DDBJ whole genome shotgun (WGS) entry which is preliminary data.</text>
</comment>
<organism evidence="1 2">
    <name type="scientific">Catharanthus roseus</name>
    <name type="common">Madagascar periwinkle</name>
    <name type="synonym">Vinca rosea</name>
    <dbReference type="NCBI Taxonomy" id="4058"/>
    <lineage>
        <taxon>Eukaryota</taxon>
        <taxon>Viridiplantae</taxon>
        <taxon>Streptophyta</taxon>
        <taxon>Embryophyta</taxon>
        <taxon>Tracheophyta</taxon>
        <taxon>Spermatophyta</taxon>
        <taxon>Magnoliopsida</taxon>
        <taxon>eudicotyledons</taxon>
        <taxon>Gunneridae</taxon>
        <taxon>Pentapetalae</taxon>
        <taxon>asterids</taxon>
        <taxon>lamiids</taxon>
        <taxon>Gentianales</taxon>
        <taxon>Apocynaceae</taxon>
        <taxon>Rauvolfioideae</taxon>
        <taxon>Vinceae</taxon>
        <taxon>Catharanthinae</taxon>
        <taxon>Catharanthus</taxon>
    </lineage>
</organism>
<sequence>MGGNISYKSGTNELIKSCQNTICYGGKLGFLRLFCAVSSSFFLLYDGKDTIKIKEILKKKLDKFEKMKAKSTHIKWVDSFKKLGCQFEHEAFLVCLLSREKKCLHNGRKYFWNLEQILGISIETEALKISRHASNEQHIKVEEEDNYLDVPPGFSPKIKEAASMNDLSGSFFNGQSLPESLTMYQNSMYDLQESLSKVSSCKNQITDLNYHPDSPLETQIIEVEIGEENIAKGRNTLLGLTPREAIAMWIISTFYNKEEKLGIPKEQDLKHMTTNSLRRNFKCSITSLLILYGSLVIFLQMVAPLVFTNAMTITYLQLCLLHSSRPYYYIGGCPKIFYNVP</sequence>
<name>A0ACC0AMX6_CATRO</name>
<keyword evidence="2" id="KW-1185">Reference proteome</keyword>
<gene>
    <name evidence="1" type="ORF">M9H77_21646</name>
</gene>
<evidence type="ECO:0000313" key="1">
    <source>
        <dbReference type="EMBL" id="KAI5662323.1"/>
    </source>
</evidence>
<proteinExistence type="predicted"/>
<protein>
    <submittedName>
        <fullName evidence="1">Uncharacterized protein</fullName>
    </submittedName>
</protein>
<dbReference type="EMBL" id="CM044705">
    <property type="protein sequence ID" value="KAI5662323.1"/>
    <property type="molecule type" value="Genomic_DNA"/>
</dbReference>
<accession>A0ACC0AMX6</accession>
<dbReference type="Proteomes" id="UP001060085">
    <property type="component" value="Linkage Group LG05"/>
</dbReference>